<dbReference type="PANTHER" id="PTHR30055:SF240">
    <property type="entry name" value="HTH-TYPE TRANSCRIPTIONAL REGULATOR ACRR"/>
    <property type="match status" value="1"/>
</dbReference>
<reference evidence="6 7" key="2">
    <citation type="submission" date="2019-01" db="EMBL/GenBank/DDBJ databases">
        <authorList>
            <person name="Li Y."/>
        </authorList>
    </citation>
    <scope>NUCLEOTIDE SEQUENCE [LARGE SCALE GENOMIC DNA]</scope>
    <source>
        <strain evidence="6 7">D19-10-3-21</strain>
    </source>
</reference>
<dbReference type="Gene3D" id="1.10.357.10">
    <property type="entry name" value="Tetracycline Repressor, domain 2"/>
    <property type="match status" value="1"/>
</dbReference>
<feature type="domain" description="HTH tetR-type" evidence="5">
    <location>
        <begin position="39"/>
        <end position="99"/>
    </location>
</feature>
<keyword evidence="2 4" id="KW-0238">DNA-binding</keyword>
<dbReference type="SUPFAM" id="SSF48498">
    <property type="entry name" value="Tetracyclin repressor-like, C-terminal domain"/>
    <property type="match status" value="1"/>
</dbReference>
<proteinExistence type="predicted"/>
<dbReference type="SUPFAM" id="SSF46689">
    <property type="entry name" value="Homeodomain-like"/>
    <property type="match status" value="1"/>
</dbReference>
<evidence type="ECO:0000313" key="7">
    <source>
        <dbReference type="Proteomes" id="UP000285295"/>
    </source>
</evidence>
<dbReference type="PANTHER" id="PTHR30055">
    <property type="entry name" value="HTH-TYPE TRANSCRIPTIONAL REGULATOR RUTR"/>
    <property type="match status" value="1"/>
</dbReference>
<dbReference type="Pfam" id="PF00440">
    <property type="entry name" value="TetR_N"/>
    <property type="match status" value="1"/>
</dbReference>
<dbReference type="AlphaFoldDB" id="A0A443K6Q4"/>
<evidence type="ECO:0000256" key="4">
    <source>
        <dbReference type="PROSITE-ProRule" id="PRU00335"/>
    </source>
</evidence>
<dbReference type="GO" id="GO:0000976">
    <property type="term" value="F:transcription cis-regulatory region binding"/>
    <property type="evidence" value="ECO:0007669"/>
    <property type="project" value="TreeGrafter"/>
</dbReference>
<evidence type="ECO:0000256" key="3">
    <source>
        <dbReference type="ARBA" id="ARBA00023163"/>
    </source>
</evidence>
<dbReference type="InterPro" id="IPR009057">
    <property type="entry name" value="Homeodomain-like_sf"/>
</dbReference>
<dbReference type="PROSITE" id="PS50977">
    <property type="entry name" value="HTH_TETR_2"/>
    <property type="match status" value="1"/>
</dbReference>
<dbReference type="Proteomes" id="UP000285295">
    <property type="component" value="Unassembled WGS sequence"/>
</dbReference>
<dbReference type="InterPro" id="IPR001647">
    <property type="entry name" value="HTH_TetR"/>
</dbReference>
<dbReference type="EMBL" id="SAUX01000015">
    <property type="protein sequence ID" value="RWR28434.1"/>
    <property type="molecule type" value="Genomic_DNA"/>
</dbReference>
<sequence length="232" mass="26050">MERLDQPSALFLLHTFMFVCKVGSTTKGRLMRRSKADAEQTRTSILDAAERLFCECGITATPLERIARQAGVTRGALYWHFKDKSDLLNALCKRYRLPQEDLIARAACEGHADPFGLLEETAVDFLAAFEADQSRQNIFMMLNAMVPDTESGRWLSGCNAEMFGLLQRLMEQAREHRMLTPDLDPQEAAVILMITMNGLLTEWMRSGKAFSLTGLGLKIMCRQIDSLRAPAA</sequence>
<reference evidence="6 7" key="1">
    <citation type="submission" date="2019-01" db="EMBL/GenBank/DDBJ databases">
        <title>Sinorhodobacter populi sp. nov. isolated from the symptomatic bark tissue of Populus euramericana canker.</title>
        <authorList>
            <person name="Xu G."/>
        </authorList>
    </citation>
    <scope>NUCLEOTIDE SEQUENCE [LARGE SCALE GENOMIC DNA]</scope>
    <source>
        <strain evidence="6 7">D19-10-3-21</strain>
    </source>
</reference>
<feature type="DNA-binding region" description="H-T-H motif" evidence="4">
    <location>
        <begin position="62"/>
        <end position="81"/>
    </location>
</feature>
<gene>
    <name evidence="6" type="ORF">D2T31_13840</name>
</gene>
<comment type="caution">
    <text evidence="6">The sequence shown here is derived from an EMBL/GenBank/DDBJ whole genome shotgun (WGS) entry which is preliminary data.</text>
</comment>
<dbReference type="InterPro" id="IPR036271">
    <property type="entry name" value="Tet_transcr_reg_TetR-rel_C_sf"/>
</dbReference>
<dbReference type="GO" id="GO:0003700">
    <property type="term" value="F:DNA-binding transcription factor activity"/>
    <property type="evidence" value="ECO:0007669"/>
    <property type="project" value="TreeGrafter"/>
</dbReference>
<dbReference type="PRINTS" id="PR00455">
    <property type="entry name" value="HTHTETR"/>
</dbReference>
<organism evidence="6 7">
    <name type="scientific">Paenirhodobacter populi</name>
    <dbReference type="NCBI Taxonomy" id="2306993"/>
    <lineage>
        <taxon>Bacteria</taxon>
        <taxon>Pseudomonadati</taxon>
        <taxon>Pseudomonadota</taxon>
        <taxon>Alphaproteobacteria</taxon>
        <taxon>Rhodobacterales</taxon>
        <taxon>Rhodobacter group</taxon>
        <taxon>Paenirhodobacter</taxon>
    </lineage>
</organism>
<keyword evidence="3" id="KW-0804">Transcription</keyword>
<evidence type="ECO:0000313" key="6">
    <source>
        <dbReference type="EMBL" id="RWR28434.1"/>
    </source>
</evidence>
<dbReference type="InterPro" id="IPR050109">
    <property type="entry name" value="HTH-type_TetR-like_transc_reg"/>
</dbReference>
<evidence type="ECO:0000256" key="1">
    <source>
        <dbReference type="ARBA" id="ARBA00023015"/>
    </source>
</evidence>
<protein>
    <submittedName>
        <fullName evidence="6">TetR family transcriptional regulator</fullName>
    </submittedName>
</protein>
<evidence type="ECO:0000259" key="5">
    <source>
        <dbReference type="PROSITE" id="PS50977"/>
    </source>
</evidence>
<dbReference type="OrthoDB" id="3218408at2"/>
<name>A0A443K6Q4_9RHOB</name>
<accession>A0A443K6Q4</accession>
<evidence type="ECO:0000256" key="2">
    <source>
        <dbReference type="ARBA" id="ARBA00023125"/>
    </source>
</evidence>
<keyword evidence="1" id="KW-0805">Transcription regulation</keyword>